<proteinExistence type="predicted"/>
<dbReference type="PANTHER" id="PTHR10622:SF12">
    <property type="entry name" value="HET DOMAIN-CONTAINING PROTEIN"/>
    <property type="match status" value="1"/>
</dbReference>
<dbReference type="AlphaFoldDB" id="A0A232LX26"/>
<evidence type="ECO:0000313" key="1">
    <source>
        <dbReference type="EMBL" id="OXV08367.1"/>
    </source>
</evidence>
<accession>A0A232LX26</accession>
<protein>
    <recommendedName>
        <fullName evidence="3">Heterokaryon incompatibility domain-containing protein</fullName>
    </recommendedName>
</protein>
<dbReference type="EMBL" id="NPHW01004154">
    <property type="protein sequence ID" value="OXV08367.1"/>
    <property type="molecule type" value="Genomic_DNA"/>
</dbReference>
<gene>
    <name evidence="1" type="ORF">Egran_03870</name>
</gene>
<organism evidence="1 2">
    <name type="scientific">Elaphomyces granulatus</name>
    <dbReference type="NCBI Taxonomy" id="519963"/>
    <lineage>
        <taxon>Eukaryota</taxon>
        <taxon>Fungi</taxon>
        <taxon>Dikarya</taxon>
        <taxon>Ascomycota</taxon>
        <taxon>Pezizomycotina</taxon>
        <taxon>Eurotiomycetes</taxon>
        <taxon>Eurotiomycetidae</taxon>
        <taxon>Eurotiales</taxon>
        <taxon>Elaphomycetaceae</taxon>
        <taxon>Elaphomyces</taxon>
    </lineage>
</organism>
<dbReference type="Proteomes" id="UP000243515">
    <property type="component" value="Unassembled WGS sequence"/>
</dbReference>
<name>A0A232LX26_9EURO</name>
<dbReference type="PANTHER" id="PTHR10622">
    <property type="entry name" value="HET DOMAIN-CONTAINING PROTEIN"/>
    <property type="match status" value="1"/>
</dbReference>
<keyword evidence="2" id="KW-1185">Reference proteome</keyword>
<dbReference type="OrthoDB" id="674604at2759"/>
<feature type="non-terminal residue" evidence="1">
    <location>
        <position position="40"/>
    </location>
</feature>
<evidence type="ECO:0000313" key="2">
    <source>
        <dbReference type="Proteomes" id="UP000243515"/>
    </source>
</evidence>
<evidence type="ECO:0008006" key="3">
    <source>
        <dbReference type="Google" id="ProtNLM"/>
    </source>
</evidence>
<reference evidence="1 2" key="1">
    <citation type="journal article" date="2015" name="Environ. Microbiol.">
        <title>Metagenome sequence of Elaphomyces granulatus from sporocarp tissue reveals Ascomycota ectomycorrhizal fingerprints of genome expansion and a Proteobacteria-rich microbiome.</title>
        <authorList>
            <person name="Quandt C.A."/>
            <person name="Kohler A."/>
            <person name="Hesse C.N."/>
            <person name="Sharpton T.J."/>
            <person name="Martin F."/>
            <person name="Spatafora J.W."/>
        </authorList>
    </citation>
    <scope>NUCLEOTIDE SEQUENCE [LARGE SCALE GENOMIC DNA]</scope>
    <source>
        <strain evidence="1 2">OSC145934</strain>
    </source>
</reference>
<sequence>DEVLAKKSKDKLVSDLPCCRWFSRGWTLQELIAPRELVFY</sequence>
<comment type="caution">
    <text evidence="1">The sequence shown here is derived from an EMBL/GenBank/DDBJ whole genome shotgun (WGS) entry which is preliminary data.</text>
</comment>
<feature type="non-terminal residue" evidence="1">
    <location>
        <position position="1"/>
    </location>
</feature>